<dbReference type="RefSeq" id="WP_223247825.1">
    <property type="nucleotide sequence ID" value="NZ_BGOW01000027.1"/>
</dbReference>
<protein>
    <submittedName>
        <fullName evidence="7">Cytochrome c family protein</fullName>
    </submittedName>
</protein>
<dbReference type="PANTHER" id="PTHR35008:SF9">
    <property type="entry name" value="CYTOCHROME C DOMAIN-CONTAINING PROTEIN"/>
    <property type="match status" value="1"/>
</dbReference>
<dbReference type="GO" id="GO:0046872">
    <property type="term" value="F:metal ion binding"/>
    <property type="evidence" value="ECO:0007669"/>
    <property type="project" value="UniProtKB-KW"/>
</dbReference>
<dbReference type="GO" id="GO:0020037">
    <property type="term" value="F:heme binding"/>
    <property type="evidence" value="ECO:0007669"/>
    <property type="project" value="InterPro"/>
</dbReference>
<keyword evidence="1 4" id="KW-0349">Heme</keyword>
<evidence type="ECO:0000259" key="6">
    <source>
        <dbReference type="PROSITE" id="PS51007"/>
    </source>
</evidence>
<keyword evidence="3 4" id="KW-0408">Iron</keyword>
<dbReference type="PANTHER" id="PTHR35008">
    <property type="entry name" value="BLL4482 PROTEIN-RELATED"/>
    <property type="match status" value="1"/>
</dbReference>
<keyword evidence="5" id="KW-0472">Membrane</keyword>
<dbReference type="InterPro" id="IPR009056">
    <property type="entry name" value="Cyt_c-like_dom"/>
</dbReference>
<keyword evidence="5" id="KW-1133">Transmembrane helix</keyword>
<reference evidence="7 8" key="1">
    <citation type="journal article" date="2019" name="Front. Microbiol.">
        <title>Genomes of Neutrophilic Sulfur-Oxidizing Chemolithoautotrophs Representing 9 Proteobacterial Species From 8 Genera.</title>
        <authorList>
            <person name="Watanabe T."/>
            <person name="Kojima H."/>
            <person name="Umezawa K."/>
            <person name="Hori C."/>
            <person name="Takasuka T.E."/>
            <person name="Kato Y."/>
            <person name="Fukui M."/>
        </authorList>
    </citation>
    <scope>NUCLEOTIDE SEQUENCE [LARGE SCALE GENOMIC DNA]</scope>
    <source>
        <strain evidence="7 8">TTN</strain>
    </source>
</reference>
<name>A0A401JGU7_9PROT</name>
<dbReference type="SUPFAM" id="SSF46626">
    <property type="entry name" value="Cytochrome c"/>
    <property type="match status" value="2"/>
</dbReference>
<dbReference type="Pfam" id="PF21342">
    <property type="entry name" value="SoxA-TsdA_cyt-c"/>
    <property type="match status" value="1"/>
</dbReference>
<dbReference type="Gene3D" id="1.10.760.10">
    <property type="entry name" value="Cytochrome c-like domain"/>
    <property type="match status" value="2"/>
</dbReference>
<keyword evidence="5" id="KW-0812">Transmembrane</keyword>
<dbReference type="AlphaFoldDB" id="A0A401JGU7"/>
<dbReference type="InterPro" id="IPR036909">
    <property type="entry name" value="Cyt_c-like_dom_sf"/>
</dbReference>
<evidence type="ECO:0000256" key="5">
    <source>
        <dbReference type="SAM" id="Phobius"/>
    </source>
</evidence>
<evidence type="ECO:0000256" key="2">
    <source>
        <dbReference type="ARBA" id="ARBA00022723"/>
    </source>
</evidence>
<evidence type="ECO:0000256" key="3">
    <source>
        <dbReference type="ARBA" id="ARBA00023004"/>
    </source>
</evidence>
<dbReference type="GO" id="GO:0009055">
    <property type="term" value="F:electron transfer activity"/>
    <property type="evidence" value="ECO:0007669"/>
    <property type="project" value="InterPro"/>
</dbReference>
<keyword evidence="2 4" id="KW-0479">Metal-binding</keyword>
<keyword evidence="8" id="KW-1185">Reference proteome</keyword>
<dbReference type="PROSITE" id="PS51007">
    <property type="entry name" value="CYTC"/>
    <property type="match status" value="1"/>
</dbReference>
<proteinExistence type="predicted"/>
<dbReference type="EMBL" id="BGOW01000027">
    <property type="protein sequence ID" value="GBL46812.1"/>
    <property type="molecule type" value="Genomic_DNA"/>
</dbReference>
<dbReference type="InterPro" id="IPR051459">
    <property type="entry name" value="Cytochrome_c-type_DH"/>
</dbReference>
<evidence type="ECO:0000256" key="4">
    <source>
        <dbReference type="PROSITE-ProRule" id="PRU00433"/>
    </source>
</evidence>
<gene>
    <name evidence="7" type="ORF">SFMTTN_2637</name>
</gene>
<sequence length="312" mass="33983">MNRLLDRLTQNGKFHPMWIVLAVTGVLIVASIVFIPARYEGSKEPKQKIAVADHAAAETLPEPDAGQHESKPEPAVIQTTHFTPPAERDMPTGEMGDMIKLGRNIFVHTQVYAKNLVGNGLNCVNCHLDAGRKADSAPLWGAYVMFPAYRSKNHKVNSFEDRLAGCFRFSLNGTPPAYNSKEMLALTSYSYWLATGAPTGKELAGRGYPKLDKPPRQPDAQRGAAVFEKNCAICHGADGLGTKVNAQYAFPPLWGKDSFNAGAGMHSVKNAAAFIKANMPLGKGNSLSVQEAWDVAQFVDSHDRPPDPRVKK</sequence>
<accession>A0A401JGU7</accession>
<evidence type="ECO:0000256" key="1">
    <source>
        <dbReference type="ARBA" id="ARBA00022617"/>
    </source>
</evidence>
<evidence type="ECO:0000313" key="7">
    <source>
        <dbReference type="EMBL" id="GBL46812.1"/>
    </source>
</evidence>
<evidence type="ECO:0000313" key="8">
    <source>
        <dbReference type="Proteomes" id="UP000286806"/>
    </source>
</evidence>
<dbReference type="Proteomes" id="UP000286806">
    <property type="component" value="Unassembled WGS sequence"/>
</dbReference>
<dbReference type="Pfam" id="PF13442">
    <property type="entry name" value="Cytochrome_CBB3"/>
    <property type="match status" value="1"/>
</dbReference>
<feature type="transmembrane region" description="Helical" evidence="5">
    <location>
        <begin position="17"/>
        <end position="37"/>
    </location>
</feature>
<organism evidence="7 8">
    <name type="scientific">Sulfuriferula multivorans</name>
    <dbReference type="NCBI Taxonomy" id="1559896"/>
    <lineage>
        <taxon>Bacteria</taxon>
        <taxon>Pseudomonadati</taxon>
        <taxon>Pseudomonadota</taxon>
        <taxon>Betaproteobacteria</taxon>
        <taxon>Nitrosomonadales</taxon>
        <taxon>Sulfuricellaceae</taxon>
        <taxon>Sulfuriferula</taxon>
    </lineage>
</organism>
<feature type="domain" description="Cytochrome c" evidence="6">
    <location>
        <begin position="218"/>
        <end position="303"/>
    </location>
</feature>
<comment type="caution">
    <text evidence="7">The sequence shown here is derived from an EMBL/GenBank/DDBJ whole genome shotgun (WGS) entry which is preliminary data.</text>
</comment>